<feature type="transmembrane region" description="Helical" evidence="5">
    <location>
        <begin position="48"/>
        <end position="67"/>
    </location>
</feature>
<proteinExistence type="predicted"/>
<evidence type="ECO:0000313" key="7">
    <source>
        <dbReference type="EMBL" id="MEW9856387.1"/>
    </source>
</evidence>
<reference evidence="7 8" key="1">
    <citation type="submission" date="2024-06" db="EMBL/GenBank/DDBJ databases">
        <title>Novosphingobium rhizovicinus M1R2S20.</title>
        <authorList>
            <person name="Sun J.-Q."/>
        </authorList>
    </citation>
    <scope>NUCLEOTIDE SEQUENCE [LARGE SCALE GENOMIC DNA]</scope>
    <source>
        <strain evidence="7 8">M1R2S20</strain>
    </source>
</reference>
<dbReference type="EMBL" id="JBFNXR010000052">
    <property type="protein sequence ID" value="MEW9856387.1"/>
    <property type="molecule type" value="Genomic_DNA"/>
</dbReference>
<comment type="caution">
    <text evidence="7">The sequence shown here is derived from an EMBL/GenBank/DDBJ whole genome shotgun (WGS) entry which is preliminary data.</text>
</comment>
<dbReference type="EC" id="1.-.-.-" evidence="7"/>
<dbReference type="InterPro" id="IPR050307">
    <property type="entry name" value="Sterol_Desaturase_Related"/>
</dbReference>
<keyword evidence="4 5" id="KW-0472">Membrane</keyword>
<feature type="transmembrane region" description="Helical" evidence="5">
    <location>
        <begin position="79"/>
        <end position="97"/>
    </location>
</feature>
<evidence type="ECO:0000256" key="4">
    <source>
        <dbReference type="ARBA" id="ARBA00023136"/>
    </source>
</evidence>
<evidence type="ECO:0000256" key="5">
    <source>
        <dbReference type="SAM" id="Phobius"/>
    </source>
</evidence>
<dbReference type="InterPro" id="IPR006694">
    <property type="entry name" value="Fatty_acid_hydroxylase"/>
</dbReference>
<keyword evidence="2 5" id="KW-0812">Transmembrane</keyword>
<keyword evidence="7" id="KW-0560">Oxidoreductase</keyword>
<feature type="domain" description="Fatty acid hydroxylase" evidence="6">
    <location>
        <begin position="85"/>
        <end position="234"/>
    </location>
</feature>
<dbReference type="PANTHER" id="PTHR11863">
    <property type="entry name" value="STEROL DESATURASE"/>
    <property type="match status" value="1"/>
</dbReference>
<keyword evidence="3 5" id="KW-1133">Transmembrane helix</keyword>
<evidence type="ECO:0000256" key="1">
    <source>
        <dbReference type="ARBA" id="ARBA00004370"/>
    </source>
</evidence>
<accession>A0ABV3REI3</accession>
<keyword evidence="8" id="KW-1185">Reference proteome</keyword>
<protein>
    <submittedName>
        <fullName evidence="7">Sterol desaturase family protein</fullName>
        <ecNumber evidence="7">1.-.-.-</ecNumber>
    </submittedName>
</protein>
<dbReference type="GO" id="GO:0016491">
    <property type="term" value="F:oxidoreductase activity"/>
    <property type="evidence" value="ECO:0007669"/>
    <property type="project" value="UniProtKB-KW"/>
</dbReference>
<dbReference type="Proteomes" id="UP001556118">
    <property type="component" value="Unassembled WGS sequence"/>
</dbReference>
<evidence type="ECO:0000256" key="2">
    <source>
        <dbReference type="ARBA" id="ARBA00022692"/>
    </source>
</evidence>
<sequence>MDIRAYMGFVTLGAIVVLLAEVAAGRHRGVYKRKGEFPLIGLNMAVGRFLIGPSMAVVIALVWGALLPRYSEALSDIPLWLALPLVMLASEFCFYWVHRWAHQGVRNRSLLWMIHRTHHSATYMNVSVWMRLNIFWYVIIPNAWTMSLAIYLGMGEAAGLTMALNAAWNVVTHSDFRWDDAVRRHPIFGRAFRAAEHIIVSPGIHHTHHGFGRDGASYRNFGVMLSVWDWAFGTLHIPDGRPYKYGLPGHDAHWLEELAYPLVRIDQSRKNAVPSGTQPFAADREPA</sequence>
<gene>
    <name evidence="7" type="ORF">ABUH87_14710</name>
</gene>
<comment type="subcellular location">
    <subcellularLocation>
        <location evidence="1">Membrane</location>
    </subcellularLocation>
</comment>
<evidence type="ECO:0000259" key="6">
    <source>
        <dbReference type="Pfam" id="PF04116"/>
    </source>
</evidence>
<organism evidence="7 8">
    <name type="scientific">Novosphingobium rhizovicinum</name>
    <dbReference type="NCBI Taxonomy" id="3228928"/>
    <lineage>
        <taxon>Bacteria</taxon>
        <taxon>Pseudomonadati</taxon>
        <taxon>Pseudomonadota</taxon>
        <taxon>Alphaproteobacteria</taxon>
        <taxon>Sphingomonadales</taxon>
        <taxon>Sphingomonadaceae</taxon>
        <taxon>Novosphingobium</taxon>
    </lineage>
</organism>
<evidence type="ECO:0000256" key="3">
    <source>
        <dbReference type="ARBA" id="ARBA00022989"/>
    </source>
</evidence>
<dbReference type="RefSeq" id="WP_367774827.1">
    <property type="nucleotide sequence ID" value="NZ_JBFNXR010000052.1"/>
</dbReference>
<dbReference type="Pfam" id="PF04116">
    <property type="entry name" value="FA_hydroxylase"/>
    <property type="match status" value="1"/>
</dbReference>
<feature type="transmembrane region" description="Helical" evidence="5">
    <location>
        <begin position="134"/>
        <end position="154"/>
    </location>
</feature>
<evidence type="ECO:0000313" key="8">
    <source>
        <dbReference type="Proteomes" id="UP001556118"/>
    </source>
</evidence>
<name>A0ABV3REI3_9SPHN</name>